<dbReference type="Proteomes" id="UP001054945">
    <property type="component" value="Unassembled WGS sequence"/>
</dbReference>
<feature type="region of interest" description="Disordered" evidence="1">
    <location>
        <begin position="1"/>
        <end position="27"/>
    </location>
</feature>
<evidence type="ECO:0000256" key="1">
    <source>
        <dbReference type="SAM" id="MobiDB-lite"/>
    </source>
</evidence>
<name>A0AAV4UXT7_CAEEX</name>
<feature type="region of interest" description="Disordered" evidence="1">
    <location>
        <begin position="453"/>
        <end position="473"/>
    </location>
</feature>
<protein>
    <submittedName>
        <fullName evidence="2">Uncharacterized protein</fullName>
    </submittedName>
</protein>
<sequence>MYKRQFLSPNAEPHGPPVQNQKPRRPIRLFTDSYDSAVDKHLEEKGEKRHGVSEKFLIVHHMILQKAFIQEEASQEHSQWESGEISPLYPAKINRQQQILGPPEDEFRSPRQIQTGETFSSSPEQQSNLPSQSHFRNGFQYPKESPRSALNADKLINKDLNKQFKNNFNKGPSDGDDFDLNSRPLGRQSAPQSQNSYGMLESFNNEEDLRGRSQSNLQAPYPPTLQRPVLKMEDARTLPQILEDQSQLHLDRTTFHTNDQNQRNIFHYYLSEQPPVSHRASQDTDPAFPLTPADHRNKKNHERFEHPHKVSSKYPDDDITSYRQTNRNPINTYTQSLKDDQTHKYIESPHKQNERHRDLPNYPEEALNYGGLPLNQKINPQISQQESMLSSLKGQQAEFQGYSVDKNNPQPDKYYPSQNYDHPNSRVKHSVEQVKPRNVTARNQAQDHIIGMGSETELDAEPADNDDVFDDEEKHDGFLDMGAYTDKQGSFGWYADFPVGRGHDKVSYSSS</sequence>
<evidence type="ECO:0000313" key="2">
    <source>
        <dbReference type="EMBL" id="GIY62785.1"/>
    </source>
</evidence>
<dbReference type="AlphaFoldDB" id="A0AAV4UXT7"/>
<dbReference type="EMBL" id="BPLR01013665">
    <property type="protein sequence ID" value="GIY62785.1"/>
    <property type="molecule type" value="Genomic_DNA"/>
</dbReference>
<feature type="region of interest" description="Disordered" evidence="1">
    <location>
        <begin position="115"/>
        <end position="148"/>
    </location>
</feature>
<feature type="compositionally biased region" description="Polar residues" evidence="1">
    <location>
        <begin position="405"/>
        <end position="422"/>
    </location>
</feature>
<feature type="compositionally biased region" description="Polar residues" evidence="1">
    <location>
        <begin position="321"/>
        <end position="333"/>
    </location>
</feature>
<reference evidence="2 3" key="1">
    <citation type="submission" date="2021-06" db="EMBL/GenBank/DDBJ databases">
        <title>Caerostris extrusa draft genome.</title>
        <authorList>
            <person name="Kono N."/>
            <person name="Arakawa K."/>
        </authorList>
    </citation>
    <scope>NUCLEOTIDE SEQUENCE [LARGE SCALE GENOMIC DNA]</scope>
</reference>
<organism evidence="2 3">
    <name type="scientific">Caerostris extrusa</name>
    <name type="common">Bark spider</name>
    <name type="synonym">Caerostris bankana</name>
    <dbReference type="NCBI Taxonomy" id="172846"/>
    <lineage>
        <taxon>Eukaryota</taxon>
        <taxon>Metazoa</taxon>
        <taxon>Ecdysozoa</taxon>
        <taxon>Arthropoda</taxon>
        <taxon>Chelicerata</taxon>
        <taxon>Arachnida</taxon>
        <taxon>Araneae</taxon>
        <taxon>Araneomorphae</taxon>
        <taxon>Entelegynae</taxon>
        <taxon>Araneoidea</taxon>
        <taxon>Araneidae</taxon>
        <taxon>Caerostris</taxon>
    </lineage>
</organism>
<gene>
    <name evidence="2" type="ORF">CEXT_5741</name>
</gene>
<feature type="region of interest" description="Disordered" evidence="1">
    <location>
        <begin position="300"/>
        <end position="333"/>
    </location>
</feature>
<accession>A0AAV4UXT7</accession>
<comment type="caution">
    <text evidence="2">The sequence shown here is derived from an EMBL/GenBank/DDBJ whole genome shotgun (WGS) entry which is preliminary data.</text>
</comment>
<feature type="region of interest" description="Disordered" evidence="1">
    <location>
        <begin position="164"/>
        <end position="197"/>
    </location>
</feature>
<feature type="compositionally biased region" description="Polar residues" evidence="1">
    <location>
        <begin position="115"/>
        <end position="135"/>
    </location>
</feature>
<feature type="region of interest" description="Disordered" evidence="1">
    <location>
        <begin position="402"/>
        <end position="424"/>
    </location>
</feature>
<proteinExistence type="predicted"/>
<feature type="compositionally biased region" description="Acidic residues" evidence="1">
    <location>
        <begin position="456"/>
        <end position="471"/>
    </location>
</feature>
<evidence type="ECO:0000313" key="3">
    <source>
        <dbReference type="Proteomes" id="UP001054945"/>
    </source>
</evidence>
<keyword evidence="3" id="KW-1185">Reference proteome</keyword>